<keyword evidence="3" id="KW-0560">Oxidoreductase</keyword>
<dbReference type="Gene3D" id="3.40.50.720">
    <property type="entry name" value="NAD(P)-binding Rossmann-like Domain"/>
    <property type="match status" value="1"/>
</dbReference>
<accession>A0A0N1P1Y2</accession>
<dbReference type="AlphaFoldDB" id="A0A0N1P1Y2"/>
<dbReference type="OrthoDB" id="191139at2759"/>
<dbReference type="InterPro" id="IPR036291">
    <property type="entry name" value="NAD(P)-bd_dom_sf"/>
</dbReference>
<dbReference type="SUPFAM" id="SSF51735">
    <property type="entry name" value="NAD(P)-binding Rossmann-fold domains"/>
    <property type="match status" value="1"/>
</dbReference>
<keyword evidence="5" id="KW-1185">Reference proteome</keyword>
<dbReference type="PANTHER" id="PTHR24320:SF236">
    <property type="entry name" value="SHORT-CHAIN DEHYDROGENASE-RELATED"/>
    <property type="match status" value="1"/>
</dbReference>
<evidence type="ECO:0000313" key="5">
    <source>
        <dbReference type="Proteomes" id="UP000038010"/>
    </source>
</evidence>
<evidence type="ECO:0000256" key="2">
    <source>
        <dbReference type="ARBA" id="ARBA00022857"/>
    </source>
</evidence>
<evidence type="ECO:0000313" key="4">
    <source>
        <dbReference type="EMBL" id="KPI41502.1"/>
    </source>
</evidence>
<protein>
    <submittedName>
        <fullName evidence="4">Putative oxido</fullName>
    </submittedName>
</protein>
<dbReference type="PRINTS" id="PR00081">
    <property type="entry name" value="GDHRDH"/>
</dbReference>
<dbReference type="InterPro" id="IPR002347">
    <property type="entry name" value="SDR_fam"/>
</dbReference>
<organism evidence="4 5">
    <name type="scientific">Cyphellophora attinorum</name>
    <dbReference type="NCBI Taxonomy" id="1664694"/>
    <lineage>
        <taxon>Eukaryota</taxon>
        <taxon>Fungi</taxon>
        <taxon>Dikarya</taxon>
        <taxon>Ascomycota</taxon>
        <taxon>Pezizomycotina</taxon>
        <taxon>Eurotiomycetes</taxon>
        <taxon>Chaetothyriomycetidae</taxon>
        <taxon>Chaetothyriales</taxon>
        <taxon>Cyphellophoraceae</taxon>
        <taxon>Cyphellophora</taxon>
    </lineage>
</organism>
<dbReference type="STRING" id="1664694.A0A0N1P1Y2"/>
<dbReference type="VEuPathDB" id="FungiDB:AB675_9184"/>
<comment type="similarity">
    <text evidence="1">Belongs to the short-chain dehydrogenases/reductases (SDR) family.</text>
</comment>
<sequence>MPPSIPYLGQTLVRQVFPSHADFREEHLPSQHGRVVIVTGSSSGMGMELARILYLKGATVYLAARSKDKLDRAYKDIVGSAPPNSPVGRLEILLLDLADLTSIKKSAEDFMSREPHLHVLVHNAGVMNPPANSRTKQGYDLEMGTNCLGPFLFTQFLLPTLISTTRALRDAGLPANLAASRIVWTSSISIFAAAPHGMVFDSQPTSHGTMGGPTIMTDIQLNYAQSKVGNVFHSAEIVRRYADEGIISIALDPGLLKTELQRNHTPAQKAMGKFFFKDAKYGAYTELFAGFSPEVTVEKAKEGAFVIPWGKWGCLPQGTKKGIEEGQAKRFWEWCEAEVKQYR</sequence>
<gene>
    <name evidence="4" type="ORF">AB675_9184</name>
</gene>
<keyword evidence="2" id="KW-0521">NADP</keyword>
<proteinExistence type="inferred from homology"/>
<dbReference type="RefSeq" id="XP_018001465.1">
    <property type="nucleotide sequence ID" value="XM_018149695.1"/>
</dbReference>
<dbReference type="PANTHER" id="PTHR24320">
    <property type="entry name" value="RETINOL DEHYDROGENASE"/>
    <property type="match status" value="1"/>
</dbReference>
<reference evidence="4 5" key="1">
    <citation type="submission" date="2015-06" db="EMBL/GenBank/DDBJ databases">
        <title>Draft genome of the ant-associated black yeast Phialophora attae CBS 131958.</title>
        <authorList>
            <person name="Moreno L.F."/>
            <person name="Stielow B.J."/>
            <person name="de Hoog S."/>
            <person name="Vicente V.A."/>
            <person name="Weiss V.A."/>
            <person name="de Vries M."/>
            <person name="Cruz L.M."/>
            <person name="Souza E.M."/>
        </authorList>
    </citation>
    <scope>NUCLEOTIDE SEQUENCE [LARGE SCALE GENOMIC DNA]</scope>
    <source>
        <strain evidence="4 5">CBS 131958</strain>
    </source>
</reference>
<evidence type="ECO:0000256" key="3">
    <source>
        <dbReference type="ARBA" id="ARBA00023002"/>
    </source>
</evidence>
<dbReference type="EMBL" id="LFJN01000009">
    <property type="protein sequence ID" value="KPI41502.1"/>
    <property type="molecule type" value="Genomic_DNA"/>
</dbReference>
<dbReference type="GO" id="GO:0016491">
    <property type="term" value="F:oxidoreductase activity"/>
    <property type="evidence" value="ECO:0007669"/>
    <property type="project" value="UniProtKB-KW"/>
</dbReference>
<comment type="caution">
    <text evidence="4">The sequence shown here is derived from an EMBL/GenBank/DDBJ whole genome shotgun (WGS) entry which is preliminary data.</text>
</comment>
<dbReference type="GeneID" id="28741575"/>
<name>A0A0N1P1Y2_9EURO</name>
<dbReference type="Proteomes" id="UP000038010">
    <property type="component" value="Unassembled WGS sequence"/>
</dbReference>
<dbReference type="Pfam" id="PF00106">
    <property type="entry name" value="adh_short"/>
    <property type="match status" value="1"/>
</dbReference>
<evidence type="ECO:0000256" key="1">
    <source>
        <dbReference type="ARBA" id="ARBA00006484"/>
    </source>
</evidence>